<comment type="caution">
    <text evidence="5">The sequence shown here is derived from an EMBL/GenBank/DDBJ whole genome shotgun (WGS) entry which is preliminary data.</text>
</comment>
<organism evidence="5 6">
    <name type="scientific">Pantoea conspicua</name>
    <dbReference type="NCBI Taxonomy" id="472705"/>
    <lineage>
        <taxon>Bacteria</taxon>
        <taxon>Pseudomonadati</taxon>
        <taxon>Pseudomonadota</taxon>
        <taxon>Gammaproteobacteria</taxon>
        <taxon>Enterobacterales</taxon>
        <taxon>Erwiniaceae</taxon>
        <taxon>Pantoea</taxon>
    </lineage>
</organism>
<dbReference type="InterPro" id="IPR009594">
    <property type="entry name" value="Tscrpt_reg_HTH_AraC_N"/>
</dbReference>
<evidence type="ECO:0000256" key="2">
    <source>
        <dbReference type="ARBA" id="ARBA00023163"/>
    </source>
</evidence>
<dbReference type="Pfam" id="PF06719">
    <property type="entry name" value="AraC_N"/>
    <property type="match status" value="1"/>
</dbReference>
<feature type="domain" description="HTH araC/xylS-type" evidence="4">
    <location>
        <begin position="195"/>
        <end position="293"/>
    </location>
</feature>
<dbReference type="EMBL" id="MLFN01000128">
    <property type="protein sequence ID" value="ORM50556.1"/>
    <property type="molecule type" value="Genomic_DNA"/>
</dbReference>
<dbReference type="STRING" id="472705.GCA_001743465_04176"/>
<evidence type="ECO:0000313" key="5">
    <source>
        <dbReference type="EMBL" id="ORM50556.1"/>
    </source>
</evidence>
<dbReference type="PANTHER" id="PTHR43436:SF1">
    <property type="entry name" value="TRANSCRIPTIONAL REGULATORY PROTEIN"/>
    <property type="match status" value="1"/>
</dbReference>
<evidence type="ECO:0000259" key="4">
    <source>
        <dbReference type="PROSITE" id="PS01124"/>
    </source>
</evidence>
<proteinExistence type="predicted"/>
<dbReference type="Gene3D" id="1.10.10.60">
    <property type="entry name" value="Homeodomain-like"/>
    <property type="match status" value="2"/>
</dbReference>
<dbReference type="InterPro" id="IPR009057">
    <property type="entry name" value="Homeodomain-like_sf"/>
</dbReference>
<sequence length="319" mass="35297">MTENDRWQALAQLIDRHAPTDGRHNSAIDCLFFGRSSAPSEPVHIAQWASFALVAQGGKALHIGDEVLHYGPGDLLLVTLDMPVRSCVTVATPEKPNLGIGIAINESRLMRYLEQFPSALPPGQAGSERGITVHKMSSLLVDAVIRLVRLLDQPQDIAALAPLIEQEIFYRLLTGPEGPRILNMALAERPGNRVAQAARWLRENFHQPLKIDQLASKVGMSVSSLHHHFKAVTAMTPMQYQKQLRLNEARRLMRVEKLDAGTAGYRVGYQSASQFSREYSRFYGCSPARDSRQLAAGAETLRPPQTALQTAGRLHRNGE</sequence>
<dbReference type="PANTHER" id="PTHR43436">
    <property type="entry name" value="ARAC-FAMILY TRANSCRIPTIONAL REGULATOR"/>
    <property type="match status" value="1"/>
</dbReference>
<keyword evidence="2" id="KW-0804">Transcription</keyword>
<evidence type="ECO:0000256" key="1">
    <source>
        <dbReference type="ARBA" id="ARBA00023015"/>
    </source>
</evidence>
<dbReference type="SUPFAM" id="SSF46689">
    <property type="entry name" value="Homeodomain-like"/>
    <property type="match status" value="2"/>
</dbReference>
<dbReference type="Proteomes" id="UP000193933">
    <property type="component" value="Unassembled WGS sequence"/>
</dbReference>
<reference evidence="5 6" key="1">
    <citation type="journal article" date="2017" name="Antonie Van Leeuwenhoek">
        <title>Phylogenomic resolution of the bacterial genus Pantoea and its relationship with Erwinia and Tatumella.</title>
        <authorList>
            <person name="Palmer M."/>
            <person name="Steenkamp E.T."/>
            <person name="Coetzee M.P."/>
            <person name="Chan W.Y."/>
            <person name="van Zyl E."/>
            <person name="De Maayer P."/>
            <person name="Coutinho T.A."/>
            <person name="Blom J."/>
            <person name="Smits T.H."/>
            <person name="Duffy B."/>
            <person name="Venter S.N."/>
        </authorList>
    </citation>
    <scope>NUCLEOTIDE SEQUENCE [LARGE SCALE GENOMIC DNA]</scope>
    <source>
        <strain evidence="5 6">LMG 24534</strain>
    </source>
</reference>
<keyword evidence="1" id="KW-0805">Transcription regulation</keyword>
<accession>A0A1X1BR39</accession>
<dbReference type="InterPro" id="IPR018060">
    <property type="entry name" value="HTH_AraC"/>
</dbReference>
<keyword evidence="6" id="KW-1185">Reference proteome</keyword>
<feature type="region of interest" description="Disordered" evidence="3">
    <location>
        <begin position="297"/>
        <end position="319"/>
    </location>
</feature>
<dbReference type="OrthoDB" id="34150at2"/>
<name>A0A1X1BR39_9GAMM</name>
<evidence type="ECO:0000256" key="3">
    <source>
        <dbReference type="SAM" id="MobiDB-lite"/>
    </source>
</evidence>
<gene>
    <name evidence="5" type="ORF">HA41_20065</name>
</gene>
<evidence type="ECO:0000313" key="6">
    <source>
        <dbReference type="Proteomes" id="UP000193933"/>
    </source>
</evidence>
<dbReference type="AlphaFoldDB" id="A0A1X1BR39"/>
<dbReference type="GO" id="GO:0003700">
    <property type="term" value="F:DNA-binding transcription factor activity"/>
    <property type="evidence" value="ECO:0007669"/>
    <property type="project" value="InterPro"/>
</dbReference>
<dbReference type="SMART" id="SM00342">
    <property type="entry name" value="HTH_ARAC"/>
    <property type="match status" value="1"/>
</dbReference>
<dbReference type="GO" id="GO:0043565">
    <property type="term" value="F:sequence-specific DNA binding"/>
    <property type="evidence" value="ECO:0007669"/>
    <property type="project" value="InterPro"/>
</dbReference>
<protein>
    <submittedName>
        <fullName evidence="5">AraC family transcriptional regulator</fullName>
    </submittedName>
</protein>
<dbReference type="Pfam" id="PF12833">
    <property type="entry name" value="HTH_18"/>
    <property type="match status" value="1"/>
</dbReference>
<dbReference type="RefSeq" id="WP_094122281.1">
    <property type="nucleotide sequence ID" value="NZ_MLFN01000128.1"/>
</dbReference>
<dbReference type="PROSITE" id="PS01124">
    <property type="entry name" value="HTH_ARAC_FAMILY_2"/>
    <property type="match status" value="1"/>
</dbReference>